<dbReference type="PROSITE" id="PS00086">
    <property type="entry name" value="CYTOCHROME_P450"/>
    <property type="match status" value="1"/>
</dbReference>
<organism evidence="6 7">
    <name type="scientific">Neofusicoccum ribis</name>
    <dbReference type="NCBI Taxonomy" id="45134"/>
    <lineage>
        <taxon>Eukaryota</taxon>
        <taxon>Fungi</taxon>
        <taxon>Dikarya</taxon>
        <taxon>Ascomycota</taxon>
        <taxon>Pezizomycotina</taxon>
        <taxon>Dothideomycetes</taxon>
        <taxon>Dothideomycetes incertae sedis</taxon>
        <taxon>Botryosphaeriales</taxon>
        <taxon>Botryosphaeriaceae</taxon>
        <taxon>Neofusicoccum</taxon>
    </lineage>
</organism>
<evidence type="ECO:0008006" key="8">
    <source>
        <dbReference type="Google" id="ProtNLM"/>
    </source>
</evidence>
<dbReference type="Pfam" id="PF00067">
    <property type="entry name" value="p450"/>
    <property type="match status" value="1"/>
</dbReference>
<comment type="cofactor">
    <cofactor evidence="1">
        <name>heme</name>
        <dbReference type="ChEBI" id="CHEBI:30413"/>
    </cofactor>
</comment>
<evidence type="ECO:0000256" key="5">
    <source>
        <dbReference type="RuleBase" id="RU000461"/>
    </source>
</evidence>
<name>A0ABR3SCU8_9PEZI</name>
<dbReference type="InterPro" id="IPR050121">
    <property type="entry name" value="Cytochrome_P450_monoxygenase"/>
</dbReference>
<keyword evidence="2 5" id="KW-0479">Metal-binding</keyword>
<reference evidence="6 7" key="1">
    <citation type="submission" date="2024-02" db="EMBL/GenBank/DDBJ databases">
        <title>De novo assembly and annotation of 12 fungi associated with fruit tree decline syndrome in Ontario, Canada.</title>
        <authorList>
            <person name="Sulman M."/>
            <person name="Ellouze W."/>
            <person name="Ilyukhin E."/>
        </authorList>
    </citation>
    <scope>NUCLEOTIDE SEQUENCE [LARGE SCALE GENOMIC DNA]</scope>
    <source>
        <strain evidence="6 7">M1-105</strain>
    </source>
</reference>
<keyword evidence="7" id="KW-1185">Reference proteome</keyword>
<dbReference type="Proteomes" id="UP001521116">
    <property type="component" value="Unassembled WGS sequence"/>
</dbReference>
<dbReference type="PANTHER" id="PTHR24305">
    <property type="entry name" value="CYTOCHROME P450"/>
    <property type="match status" value="1"/>
</dbReference>
<comment type="caution">
    <text evidence="6">The sequence shown here is derived from an EMBL/GenBank/DDBJ whole genome shotgun (WGS) entry which is preliminary data.</text>
</comment>
<dbReference type="InterPro" id="IPR017972">
    <property type="entry name" value="Cyt_P450_CS"/>
</dbReference>
<proteinExistence type="inferred from homology"/>
<gene>
    <name evidence="6" type="ORF">SLS56_011218</name>
</gene>
<evidence type="ECO:0000313" key="7">
    <source>
        <dbReference type="Proteomes" id="UP001521116"/>
    </source>
</evidence>
<dbReference type="SUPFAM" id="SSF48264">
    <property type="entry name" value="Cytochrome P450"/>
    <property type="match status" value="1"/>
</dbReference>
<protein>
    <recommendedName>
        <fullName evidence="8">Cytochrome P450</fullName>
    </recommendedName>
</protein>
<keyword evidence="5" id="KW-0503">Monooxygenase</keyword>
<evidence type="ECO:0000256" key="4">
    <source>
        <dbReference type="ARBA" id="ARBA00023004"/>
    </source>
</evidence>
<dbReference type="Gene3D" id="1.10.630.10">
    <property type="entry name" value="Cytochrome P450"/>
    <property type="match status" value="2"/>
</dbReference>
<evidence type="ECO:0000313" key="6">
    <source>
        <dbReference type="EMBL" id="KAL1616951.1"/>
    </source>
</evidence>
<keyword evidence="5" id="KW-0349">Heme</keyword>
<dbReference type="InterPro" id="IPR001128">
    <property type="entry name" value="Cyt_P450"/>
</dbReference>
<keyword evidence="3 5" id="KW-0560">Oxidoreductase</keyword>
<evidence type="ECO:0000256" key="1">
    <source>
        <dbReference type="ARBA" id="ARBA00001971"/>
    </source>
</evidence>
<dbReference type="EMBL" id="JAJVDC020000249">
    <property type="protein sequence ID" value="KAL1616951.1"/>
    <property type="molecule type" value="Genomic_DNA"/>
</dbReference>
<keyword evidence="4 5" id="KW-0408">Iron</keyword>
<dbReference type="PANTHER" id="PTHR24305:SF235">
    <property type="entry name" value="CYTOCHROME P450 MONOOXYGENASE APDB-RELATED"/>
    <property type="match status" value="1"/>
</dbReference>
<evidence type="ECO:0000256" key="2">
    <source>
        <dbReference type="ARBA" id="ARBA00022723"/>
    </source>
</evidence>
<accession>A0ABR3SCU8</accession>
<evidence type="ECO:0000256" key="3">
    <source>
        <dbReference type="ARBA" id="ARBA00023002"/>
    </source>
</evidence>
<dbReference type="InterPro" id="IPR036396">
    <property type="entry name" value="Cyt_P450_sf"/>
</dbReference>
<sequence length="486" mass="55117">MTSTTDQINLVGLIPKSAYGACLARIGYFSNDEGKQMKELNFNSRFLRFSHGHEVSEKGATIAGDEPYITWNDGKPEVVLSRPEHAKDFYGRATKGLHLLSIASDNPLTFEGHEKPSHMGMGPYFDRVLGYSVGVLNGDKWKTMRRVFDPHLAHQMAMDFRPRFSREVAAWMEALPSTWGKTADGPSDSGFVVDASTACKILPFKLVALALYKDALSDSAFEELLALNALHEKLMFKVFFGSSERSRLFTLLPSQAKRQMNEFERKWRAFNLKMVQSAERFLHTIDEILFANIDVTSSVLAFLLINLARSVAAQTDLRAEILEHTADSEAYIQKTDTLLEYTCMESIRLCPAAWFSLPEHATSDMTVGGYLVPAGTPCIMDWWRLNTQSPVWNTENVSGTTFWPRRFQSVTSQEYRWSFLRFGLGSRKCIGKNFSAVIMKTFLVAVLKEWKLQTVGLTREEELEMVETRKDRFTVTPDQRVAFARV</sequence>
<comment type="similarity">
    <text evidence="5">Belongs to the cytochrome P450 family.</text>
</comment>